<dbReference type="Pfam" id="PF01272">
    <property type="entry name" value="GreA_GreB"/>
    <property type="match status" value="1"/>
</dbReference>
<dbReference type="SUPFAM" id="SSF54534">
    <property type="entry name" value="FKBP-like"/>
    <property type="match status" value="1"/>
</dbReference>
<dbReference type="GO" id="GO:0032784">
    <property type="term" value="P:regulation of DNA-templated transcription elongation"/>
    <property type="evidence" value="ECO:0007669"/>
    <property type="project" value="InterPro"/>
</dbReference>
<feature type="domain" description="Transcription elongation factor GreA/GreB C-terminal" evidence="1">
    <location>
        <begin position="48"/>
        <end position="121"/>
    </location>
</feature>
<reference evidence="3" key="1">
    <citation type="submission" date="2015-07" db="EMBL/GenBank/DDBJ databases">
        <title>Genome sequencing of Sunxiuqinia dokdonensis strain SK.</title>
        <authorList>
            <person name="Ahn S."/>
            <person name="Kim B.-C."/>
        </authorList>
    </citation>
    <scope>NUCLEOTIDE SEQUENCE [LARGE SCALE GENOMIC DNA]</scope>
    <source>
        <strain evidence="3">SK</strain>
    </source>
</reference>
<organism evidence="2 3">
    <name type="scientific">Sunxiuqinia dokdonensis</name>
    <dbReference type="NCBI Taxonomy" id="1409788"/>
    <lineage>
        <taxon>Bacteria</taxon>
        <taxon>Pseudomonadati</taxon>
        <taxon>Bacteroidota</taxon>
        <taxon>Bacteroidia</taxon>
        <taxon>Marinilabiliales</taxon>
        <taxon>Prolixibacteraceae</taxon>
        <taxon>Sunxiuqinia</taxon>
    </lineage>
</organism>
<proteinExistence type="predicted"/>
<evidence type="ECO:0000259" key="1">
    <source>
        <dbReference type="Pfam" id="PF01272"/>
    </source>
</evidence>
<dbReference type="AlphaFoldDB" id="A0A0L8VEZ4"/>
<dbReference type="EMBL" id="LGIA01000008">
    <property type="protein sequence ID" value="KOH47036.1"/>
    <property type="molecule type" value="Genomic_DNA"/>
</dbReference>
<dbReference type="Gene3D" id="3.10.50.30">
    <property type="entry name" value="Transcription elongation factor, GreA/GreB, C-terminal domain"/>
    <property type="match status" value="1"/>
</dbReference>
<keyword evidence="3" id="KW-1185">Reference proteome</keyword>
<protein>
    <recommendedName>
        <fullName evidence="1">Transcription elongation factor GreA/GreB C-terminal domain-containing protein</fullName>
    </recommendedName>
</protein>
<dbReference type="InterPro" id="IPR001437">
    <property type="entry name" value="Tscrpt_elong_fac_GreA/B_C"/>
</dbReference>
<dbReference type="Proteomes" id="UP000036958">
    <property type="component" value="Unassembled WGS sequence"/>
</dbReference>
<accession>A0A0L8VEZ4</accession>
<name>A0A0L8VEZ4_9BACT</name>
<dbReference type="RefSeq" id="WP_053178839.1">
    <property type="nucleotide sequence ID" value="NZ_LGIA01000008.1"/>
</dbReference>
<dbReference type="STRING" id="1409788.NC99_01660"/>
<gene>
    <name evidence="2" type="ORF">NC99_01660</name>
</gene>
<evidence type="ECO:0000313" key="3">
    <source>
        <dbReference type="Proteomes" id="UP000036958"/>
    </source>
</evidence>
<dbReference type="OrthoDB" id="192847at2"/>
<sequence length="138" mass="15330">MLVSIVDFNQIMPLVNASGINYSSRHGSIQGVRKKLLAAQIVQPHELPPDVVSMNSVVTLRPVDATVACSIQLVYPTFENVRENRISIFSALGVTLFLGKIGEELSYTNWQGTHRVQILDIPFQPEANGNYVPMKSYE</sequence>
<evidence type="ECO:0000313" key="2">
    <source>
        <dbReference type="EMBL" id="KOH47036.1"/>
    </source>
</evidence>
<comment type="caution">
    <text evidence="2">The sequence shown here is derived from an EMBL/GenBank/DDBJ whole genome shotgun (WGS) entry which is preliminary data.</text>
</comment>
<dbReference type="InterPro" id="IPR036953">
    <property type="entry name" value="GreA/GreB_C_sf"/>
</dbReference>
<dbReference type="GO" id="GO:0003677">
    <property type="term" value="F:DNA binding"/>
    <property type="evidence" value="ECO:0007669"/>
    <property type="project" value="InterPro"/>
</dbReference>